<dbReference type="SUPFAM" id="SSF50685">
    <property type="entry name" value="Barwin-like endoglucanases"/>
    <property type="match status" value="1"/>
</dbReference>
<dbReference type="PANTHER" id="PTHR34183">
    <property type="entry name" value="ENDOLYTIC PEPTIDOGLYCAN TRANSGLYCOSYLASE RLPA"/>
    <property type="match status" value="1"/>
</dbReference>
<keyword evidence="3 4" id="KW-0961">Cell wall biogenesis/degradation</keyword>
<dbReference type="CDD" id="cd22268">
    <property type="entry name" value="DPBB_RlpA-like"/>
    <property type="match status" value="1"/>
</dbReference>
<comment type="function">
    <text evidence="4">Lytic transglycosylase with a strong preference for naked glycan strands that lack stem peptides.</text>
</comment>
<keyword evidence="4 8" id="KW-0449">Lipoprotein</keyword>
<dbReference type="HAMAP" id="MF_02071">
    <property type="entry name" value="RlpA"/>
    <property type="match status" value="1"/>
</dbReference>
<dbReference type="GO" id="GO:0008932">
    <property type="term" value="F:lytic endotransglycosylase activity"/>
    <property type="evidence" value="ECO:0007669"/>
    <property type="project" value="UniProtKB-UniRule"/>
</dbReference>
<proteinExistence type="inferred from homology"/>
<dbReference type="EC" id="4.2.2.-" evidence="4"/>
<dbReference type="PROSITE" id="PS51724">
    <property type="entry name" value="SPOR"/>
    <property type="match status" value="1"/>
</dbReference>
<dbReference type="PANTHER" id="PTHR34183:SF1">
    <property type="entry name" value="ENDOLYTIC PEPTIDOGLYCAN TRANSGLYCOSYLASE RLPA"/>
    <property type="match status" value="1"/>
</dbReference>
<dbReference type="GO" id="GO:0042834">
    <property type="term" value="F:peptidoglycan binding"/>
    <property type="evidence" value="ECO:0007669"/>
    <property type="project" value="InterPro"/>
</dbReference>
<keyword evidence="2 4" id="KW-0456">Lyase</keyword>
<evidence type="ECO:0000256" key="3">
    <source>
        <dbReference type="ARBA" id="ARBA00023316"/>
    </source>
</evidence>
<dbReference type="PROSITE" id="PS51257">
    <property type="entry name" value="PROKAR_LIPOPROTEIN"/>
    <property type="match status" value="1"/>
</dbReference>
<gene>
    <name evidence="4" type="primary">rlpA</name>
    <name evidence="8" type="ORF">AZ78_3886</name>
</gene>
<dbReference type="GO" id="GO:0071555">
    <property type="term" value="P:cell wall organization"/>
    <property type="evidence" value="ECO:0007669"/>
    <property type="project" value="UniProtKB-KW"/>
</dbReference>
<dbReference type="GO" id="GO:0005886">
    <property type="term" value="C:plasma membrane"/>
    <property type="evidence" value="ECO:0007669"/>
    <property type="project" value="UniProtKB-SubCell"/>
</dbReference>
<dbReference type="GO" id="GO:0000270">
    <property type="term" value="P:peptidoglycan metabolic process"/>
    <property type="evidence" value="ECO:0007669"/>
    <property type="project" value="UniProtKB-UniRule"/>
</dbReference>
<dbReference type="InterPro" id="IPR036908">
    <property type="entry name" value="RlpA-like_sf"/>
</dbReference>
<keyword evidence="4" id="KW-0472">Membrane</keyword>
<keyword evidence="4" id="KW-1003">Cell membrane</keyword>
<accession>A0A108UBT9</accession>
<evidence type="ECO:0000256" key="4">
    <source>
        <dbReference type="HAMAP-Rule" id="MF_02071"/>
    </source>
</evidence>
<dbReference type="Proteomes" id="UP000023435">
    <property type="component" value="Unassembled WGS sequence"/>
</dbReference>
<name>A0A108UBT9_9GAMM</name>
<comment type="similarity">
    <text evidence="4 5">Belongs to the RlpA family.</text>
</comment>
<comment type="caution">
    <text evidence="8">The sequence shown here is derived from an EMBL/GenBank/DDBJ whole genome shotgun (WGS) entry which is preliminary data.</text>
</comment>
<dbReference type="InterPro" id="IPR007730">
    <property type="entry name" value="SPOR-like_dom"/>
</dbReference>
<dbReference type="InterPro" id="IPR036680">
    <property type="entry name" value="SPOR-like_sf"/>
</dbReference>
<protein>
    <recommendedName>
        <fullName evidence="4">Endolytic peptidoglycan transglycosylase RlpA</fullName>
        <ecNumber evidence="4">4.2.2.-</ecNumber>
    </recommendedName>
</protein>
<evidence type="ECO:0000259" key="7">
    <source>
        <dbReference type="PROSITE" id="PS51724"/>
    </source>
</evidence>
<dbReference type="SUPFAM" id="SSF110997">
    <property type="entry name" value="Sporulation related repeat"/>
    <property type="match status" value="1"/>
</dbReference>
<dbReference type="FunFam" id="2.40.40.10:FF:000003">
    <property type="entry name" value="Endolytic peptidoglycan transglycosylase RlpA"/>
    <property type="match status" value="1"/>
</dbReference>
<dbReference type="Gene3D" id="2.40.40.10">
    <property type="entry name" value="RlpA-like domain"/>
    <property type="match status" value="1"/>
</dbReference>
<evidence type="ECO:0000256" key="6">
    <source>
        <dbReference type="SAM" id="MobiDB-lite"/>
    </source>
</evidence>
<reference evidence="8 9" key="1">
    <citation type="journal article" date="2014" name="Genome Announc.">
        <title>Draft Genome Sequence of Lysobacter capsici AZ78, a Bacterium Antagonistic to Plant-Pathogenic Oomycetes.</title>
        <authorList>
            <person name="Puopolo G."/>
            <person name="Sonego P."/>
            <person name="Engelen K."/>
            <person name="Pertot I."/>
        </authorList>
    </citation>
    <scope>NUCLEOTIDE SEQUENCE [LARGE SCALE GENOMIC DNA]</scope>
    <source>
        <strain evidence="8 9">AZ78</strain>
    </source>
</reference>
<comment type="subcellular location">
    <subcellularLocation>
        <location evidence="4">Cell membrane</location>
        <topology evidence="4">Lipid-anchor</topology>
    </subcellularLocation>
</comment>
<dbReference type="InterPro" id="IPR034718">
    <property type="entry name" value="RlpA"/>
</dbReference>
<keyword evidence="9" id="KW-1185">Reference proteome</keyword>
<feature type="domain" description="SPOR" evidence="7">
    <location>
        <begin position="463"/>
        <end position="543"/>
    </location>
</feature>
<organism evidence="8 9">
    <name type="scientific">Lysobacter capsici AZ78</name>
    <dbReference type="NCBI Taxonomy" id="1444315"/>
    <lineage>
        <taxon>Bacteria</taxon>
        <taxon>Pseudomonadati</taxon>
        <taxon>Pseudomonadota</taxon>
        <taxon>Gammaproteobacteria</taxon>
        <taxon>Lysobacterales</taxon>
        <taxon>Lysobacteraceae</taxon>
        <taxon>Lysobacter</taxon>
    </lineage>
</organism>
<dbReference type="GO" id="GO:0009279">
    <property type="term" value="C:cell outer membrane"/>
    <property type="evidence" value="ECO:0007669"/>
    <property type="project" value="TreeGrafter"/>
</dbReference>
<dbReference type="AlphaFoldDB" id="A0A108UBT9"/>
<feature type="region of interest" description="Disordered" evidence="6">
    <location>
        <begin position="48"/>
        <end position="77"/>
    </location>
</feature>
<evidence type="ECO:0000313" key="8">
    <source>
        <dbReference type="EMBL" id="KWS06331.1"/>
    </source>
</evidence>
<evidence type="ECO:0000256" key="1">
    <source>
        <dbReference type="ARBA" id="ARBA00022729"/>
    </source>
</evidence>
<keyword evidence="4" id="KW-0564">Palmitate</keyword>
<evidence type="ECO:0000256" key="2">
    <source>
        <dbReference type="ARBA" id="ARBA00023239"/>
    </source>
</evidence>
<sequence>MSGAGPKRLPIASAIGRLIVAALPLVLAACASSPKKSGSQALALPDRGHVHSAGLPSSSSSHGGRKKSPYAPAQEDLSKRGNYKAGGLYAPGVNDTTPDYIPDVDAIPEPEVVAEARSQFGNRSPYVVLGKTYKVLDSHDDYVETGTASYYGQKFHGRRTSNLEVYDMYAFTAAHKSLPLPSFARVTNLDNGKSVTVRVNDRGPFHDGRVIDLSYAAAVKLGITQRGTGRVEVRALHPGEAAPPLYASAANNPPQPVAAAAKPASPSAIDRLVSAMPIASANAGELPPGVRVATGKPAPVAAPVKTTVATGKPTPVAATPAAEVKTTVATGKPGTTATTSAAKPTAAVASASGDYRFDMMQNGKSMSADEFDAWMKTRQVRVATGKGVALAPPKPLSRAEQRAMAKQQKEQAKALAAAEKAAKKAGKTVPATAVAATTALPAPPAAPPPPSPAKAAAVVAAATPSAGDVTLQVASFSARSNADRALTMLRGAGIGTAKLLDGNAANGQKVWRLRVGPLQADAAPELAARIVGLGFGQPQRVRD</sequence>
<dbReference type="NCBIfam" id="TIGR00413">
    <property type="entry name" value="rlpA"/>
    <property type="match status" value="1"/>
</dbReference>
<dbReference type="InterPro" id="IPR009009">
    <property type="entry name" value="RlpA-like_DPBB"/>
</dbReference>
<dbReference type="Pfam" id="PF03330">
    <property type="entry name" value="DPBB_1"/>
    <property type="match status" value="1"/>
</dbReference>
<dbReference type="Gene3D" id="3.30.70.1070">
    <property type="entry name" value="Sporulation related repeat"/>
    <property type="match status" value="1"/>
</dbReference>
<dbReference type="EMBL" id="JAJA02000001">
    <property type="protein sequence ID" value="KWS06331.1"/>
    <property type="molecule type" value="Genomic_DNA"/>
</dbReference>
<dbReference type="OrthoDB" id="9779128at2"/>
<dbReference type="Pfam" id="PF05036">
    <property type="entry name" value="SPOR"/>
    <property type="match status" value="1"/>
</dbReference>
<evidence type="ECO:0000256" key="5">
    <source>
        <dbReference type="RuleBase" id="RU003495"/>
    </source>
</evidence>
<dbReference type="InterPro" id="IPR012997">
    <property type="entry name" value="RplA"/>
</dbReference>
<keyword evidence="1" id="KW-0732">Signal</keyword>
<evidence type="ECO:0000313" key="9">
    <source>
        <dbReference type="Proteomes" id="UP000023435"/>
    </source>
</evidence>
<dbReference type="RefSeq" id="WP_051546656.1">
    <property type="nucleotide sequence ID" value="NZ_JAJA02000001.1"/>
</dbReference>